<sequence length="252" mass="27938">MHETNRTNRTGPQTIHIPRFMDIHHRNIHPPRPNQPTLRNPRLIRRNTLPPSTPSPPLLPPETQTLIKSVPKYITDTNENVRAVSCFVGGVYISEHDYLRRDRAFMEALGEALVSVREDGDVTVRVRGVWAVANLGDALVAGVAEGEGVGLSKGVVKGLVGCAVFGAGDHEKCRGNGVRALGNFFRVAEKDCFSEGLVKEVDLIVRNLNAGPFKTRWNADTPRLTSSYLPCSWTYMISCRLCLSSLTHFRLL</sequence>
<dbReference type="Gene3D" id="1.25.10.10">
    <property type="entry name" value="Leucine-rich Repeat Variant"/>
    <property type="match status" value="1"/>
</dbReference>
<feature type="compositionally biased region" description="Pro residues" evidence="1">
    <location>
        <begin position="51"/>
        <end position="60"/>
    </location>
</feature>
<evidence type="ECO:0000313" key="2">
    <source>
        <dbReference type="EMBL" id="ORY39117.1"/>
    </source>
</evidence>
<proteinExistence type="predicted"/>
<feature type="region of interest" description="Disordered" evidence="1">
    <location>
        <begin position="25"/>
        <end position="61"/>
    </location>
</feature>
<dbReference type="InterPro" id="IPR052107">
    <property type="entry name" value="HEAT6"/>
</dbReference>
<dbReference type="STRING" id="329046.A0A1Y2BWT9"/>
<dbReference type="OrthoDB" id="422637at2759"/>
<comment type="caution">
    <text evidence="2">The sequence shown here is derived from an EMBL/GenBank/DDBJ whole genome shotgun (WGS) entry which is preliminary data.</text>
</comment>
<keyword evidence="3" id="KW-1185">Reference proteome</keyword>
<dbReference type="AlphaFoldDB" id="A0A1Y2BWT9"/>
<evidence type="ECO:0000313" key="3">
    <source>
        <dbReference type="Proteomes" id="UP000193642"/>
    </source>
</evidence>
<name>A0A1Y2BWT9_9FUNG</name>
<dbReference type="EMBL" id="MCGO01000041">
    <property type="protein sequence ID" value="ORY39117.1"/>
    <property type="molecule type" value="Genomic_DNA"/>
</dbReference>
<dbReference type="PANTHER" id="PTHR13366:SF0">
    <property type="entry name" value="HEAT REPEAT-CONTAINING PROTEIN 6"/>
    <property type="match status" value="1"/>
</dbReference>
<reference evidence="2 3" key="1">
    <citation type="submission" date="2016-07" db="EMBL/GenBank/DDBJ databases">
        <title>Pervasive Adenine N6-methylation of Active Genes in Fungi.</title>
        <authorList>
            <consortium name="DOE Joint Genome Institute"/>
            <person name="Mondo S.J."/>
            <person name="Dannebaum R.O."/>
            <person name="Kuo R.C."/>
            <person name="Labutti K."/>
            <person name="Haridas S."/>
            <person name="Kuo A."/>
            <person name="Salamov A."/>
            <person name="Ahrendt S.R."/>
            <person name="Lipzen A."/>
            <person name="Sullivan W."/>
            <person name="Andreopoulos W.B."/>
            <person name="Clum A."/>
            <person name="Lindquist E."/>
            <person name="Daum C."/>
            <person name="Ramamoorthy G.K."/>
            <person name="Gryganskyi A."/>
            <person name="Culley D."/>
            <person name="Magnuson J.K."/>
            <person name="James T.Y."/>
            <person name="O'Malley M.A."/>
            <person name="Stajich J.E."/>
            <person name="Spatafora J.W."/>
            <person name="Visel A."/>
            <person name="Grigoriev I.V."/>
        </authorList>
    </citation>
    <scope>NUCLEOTIDE SEQUENCE [LARGE SCALE GENOMIC DNA]</scope>
    <source>
        <strain evidence="2 3">JEL800</strain>
    </source>
</reference>
<accession>A0A1Y2BWT9</accession>
<organism evidence="2 3">
    <name type="scientific">Rhizoclosmatium globosum</name>
    <dbReference type="NCBI Taxonomy" id="329046"/>
    <lineage>
        <taxon>Eukaryota</taxon>
        <taxon>Fungi</taxon>
        <taxon>Fungi incertae sedis</taxon>
        <taxon>Chytridiomycota</taxon>
        <taxon>Chytridiomycota incertae sedis</taxon>
        <taxon>Chytridiomycetes</taxon>
        <taxon>Chytridiales</taxon>
        <taxon>Chytriomycetaceae</taxon>
        <taxon>Rhizoclosmatium</taxon>
    </lineage>
</organism>
<dbReference type="InterPro" id="IPR011989">
    <property type="entry name" value="ARM-like"/>
</dbReference>
<dbReference type="SUPFAM" id="SSF48371">
    <property type="entry name" value="ARM repeat"/>
    <property type="match status" value="1"/>
</dbReference>
<gene>
    <name evidence="2" type="ORF">BCR33DRAFT_418292</name>
</gene>
<dbReference type="InterPro" id="IPR016024">
    <property type="entry name" value="ARM-type_fold"/>
</dbReference>
<protein>
    <submittedName>
        <fullName evidence="2">Uncharacterized protein</fullName>
    </submittedName>
</protein>
<dbReference type="Proteomes" id="UP000193642">
    <property type="component" value="Unassembled WGS sequence"/>
</dbReference>
<evidence type="ECO:0000256" key="1">
    <source>
        <dbReference type="SAM" id="MobiDB-lite"/>
    </source>
</evidence>
<dbReference type="PANTHER" id="PTHR13366">
    <property type="entry name" value="MALARIA ANTIGEN-RELATED"/>
    <property type="match status" value="1"/>
</dbReference>